<keyword evidence="4 6" id="KW-0808">Transferase</keyword>
<dbReference type="Gene3D" id="3.40.50.150">
    <property type="entry name" value="Vaccinia Virus protein VP39"/>
    <property type="match status" value="1"/>
</dbReference>
<dbReference type="GO" id="GO:0005737">
    <property type="term" value="C:cytoplasm"/>
    <property type="evidence" value="ECO:0007669"/>
    <property type="project" value="UniProtKB-SubCell"/>
</dbReference>
<evidence type="ECO:0000313" key="9">
    <source>
        <dbReference type="Proteomes" id="UP000250123"/>
    </source>
</evidence>
<sequence>MTKSAPKQTSKSNFGTETVKNKQNQYQPKSTFHKQHSNKQKHKSKPAARKSKSVKSADKKGFHQRNLHKDGYDFDTLTEASPELKPFVRPNPYGNLSIDFSDPQAVKALNLALLKAHYRIESWDIPQGFLCPPIPGRVDYLHYVADLLAGNIPQQVSQEPSAASVDGQNVPALMNSVTNGLAKAATKTNRIPTGSKIKALDIGTGANGIYAILGIQSYGWQFTASDVDPLSIANVESIIQANLCLQGKFKTRLQTDHQKVFHGIINVDDRFDVTLCNPPFHSSLAEASEGSQRKLKNLAANRAAKGHKSEPAKVKGANVDLNFGGQKAELWCEGGEKQFLLNMIRESADFKTQCLWFTSLVSKQENLKPSYAALKKAGAVSIKTIDMAQGNKLTRVLAWSFLTPKQQALWAKYRS</sequence>
<evidence type="ECO:0000256" key="6">
    <source>
        <dbReference type="HAMAP-Rule" id="MF_01848"/>
    </source>
</evidence>
<keyword evidence="3 6" id="KW-0489">Methyltransferase</keyword>
<dbReference type="NCBIfam" id="NF008725">
    <property type="entry name" value="PRK11727.1"/>
    <property type="match status" value="1"/>
</dbReference>
<dbReference type="OrthoDB" id="1115728at2"/>
<dbReference type="HAMAP" id="MF_01848">
    <property type="entry name" value="23SrRNA_methyltr_F"/>
    <property type="match status" value="1"/>
</dbReference>
<comment type="catalytic activity">
    <reaction evidence="6">
        <text>adenosine(1618) in 23S rRNA + S-adenosyl-L-methionine = N(6)-methyladenosine(1618) in 23S rRNA + S-adenosyl-L-homocysteine + H(+)</text>
        <dbReference type="Rhea" id="RHEA:16497"/>
        <dbReference type="Rhea" id="RHEA-COMP:10229"/>
        <dbReference type="Rhea" id="RHEA-COMP:10231"/>
        <dbReference type="ChEBI" id="CHEBI:15378"/>
        <dbReference type="ChEBI" id="CHEBI:57856"/>
        <dbReference type="ChEBI" id="CHEBI:59789"/>
        <dbReference type="ChEBI" id="CHEBI:74411"/>
        <dbReference type="ChEBI" id="CHEBI:74449"/>
        <dbReference type="EC" id="2.1.1.181"/>
    </reaction>
</comment>
<dbReference type="InterPro" id="IPR016909">
    <property type="entry name" value="rRNA_lsu_MeTfrase_F"/>
</dbReference>
<dbReference type="Pfam" id="PF05971">
    <property type="entry name" value="Methyltransf_10"/>
    <property type="match status" value="2"/>
</dbReference>
<evidence type="ECO:0000256" key="7">
    <source>
        <dbReference type="SAM" id="MobiDB-lite"/>
    </source>
</evidence>
<dbReference type="GO" id="GO:0070475">
    <property type="term" value="P:rRNA base methylation"/>
    <property type="evidence" value="ECO:0007669"/>
    <property type="project" value="TreeGrafter"/>
</dbReference>
<dbReference type="PIRSF" id="PIRSF029038">
    <property type="entry name" value="Mtase_YbiN_prd"/>
    <property type="match status" value="1"/>
</dbReference>
<dbReference type="EC" id="2.1.1.181" evidence="6"/>
<evidence type="ECO:0000256" key="1">
    <source>
        <dbReference type="ARBA" id="ARBA00022490"/>
    </source>
</evidence>
<dbReference type="PANTHER" id="PTHR13393">
    <property type="entry name" value="SAM-DEPENDENT METHYLTRANSFERASE"/>
    <property type="match status" value="1"/>
</dbReference>
<accession>A0A330LX36</accession>
<reference evidence="9" key="1">
    <citation type="submission" date="2018-06" db="EMBL/GenBank/DDBJ databases">
        <authorList>
            <person name="Cea G.-C."/>
            <person name="William W."/>
        </authorList>
    </citation>
    <scope>NUCLEOTIDE SEQUENCE [LARGE SCALE GENOMIC DNA]</scope>
    <source>
        <strain evidence="9">DB21MT-2</strain>
    </source>
</reference>
<dbReference type="SUPFAM" id="SSF53335">
    <property type="entry name" value="S-adenosyl-L-methionine-dependent methyltransferases"/>
    <property type="match status" value="1"/>
</dbReference>
<keyword evidence="2 6" id="KW-0698">rRNA processing</keyword>
<dbReference type="KEGG" id="sbk:SHEWBE_0446"/>
<dbReference type="Proteomes" id="UP000250123">
    <property type="component" value="Chromosome SHEWBE"/>
</dbReference>
<dbReference type="InterPro" id="IPR010286">
    <property type="entry name" value="METTL16/RlmF"/>
</dbReference>
<proteinExistence type="inferred from homology"/>
<feature type="compositionally biased region" description="Basic residues" evidence="7">
    <location>
        <begin position="31"/>
        <end position="53"/>
    </location>
</feature>
<evidence type="ECO:0000313" key="8">
    <source>
        <dbReference type="EMBL" id="SQH74435.1"/>
    </source>
</evidence>
<evidence type="ECO:0000256" key="3">
    <source>
        <dbReference type="ARBA" id="ARBA00022603"/>
    </source>
</evidence>
<dbReference type="GO" id="GO:0052907">
    <property type="term" value="F:23S rRNA (adenine(1618)-N(6))-methyltransferase activity"/>
    <property type="evidence" value="ECO:0007669"/>
    <property type="project" value="UniProtKB-EC"/>
</dbReference>
<gene>
    <name evidence="6 8" type="primary">rlmF</name>
    <name evidence="8" type="ORF">SHEWBE_0446</name>
</gene>
<evidence type="ECO:0000256" key="2">
    <source>
        <dbReference type="ARBA" id="ARBA00022552"/>
    </source>
</evidence>
<evidence type="ECO:0000256" key="5">
    <source>
        <dbReference type="ARBA" id="ARBA00022691"/>
    </source>
</evidence>
<name>A0A330LX36_9GAMM</name>
<dbReference type="PANTHER" id="PTHR13393:SF0">
    <property type="entry name" value="RNA N6-ADENOSINE-METHYLTRANSFERASE METTL16"/>
    <property type="match status" value="1"/>
</dbReference>
<keyword evidence="5 6" id="KW-0949">S-adenosyl-L-methionine</keyword>
<dbReference type="AlphaFoldDB" id="A0A330LX36"/>
<feature type="region of interest" description="Disordered" evidence="7">
    <location>
        <begin position="1"/>
        <end position="70"/>
    </location>
</feature>
<comment type="similarity">
    <text evidence="6">Belongs to the methyltransferase superfamily. METTL16/RlmF family.</text>
</comment>
<feature type="compositionally biased region" description="Basic and acidic residues" evidence="7">
    <location>
        <begin position="55"/>
        <end position="70"/>
    </location>
</feature>
<evidence type="ECO:0000256" key="4">
    <source>
        <dbReference type="ARBA" id="ARBA00022679"/>
    </source>
</evidence>
<dbReference type="RefSeq" id="WP_112351240.1">
    <property type="nucleotide sequence ID" value="NZ_LS483452.1"/>
</dbReference>
<dbReference type="InterPro" id="IPR029063">
    <property type="entry name" value="SAM-dependent_MTases_sf"/>
</dbReference>
<comment type="subcellular location">
    <subcellularLocation>
        <location evidence="6">Cytoplasm</location>
    </subcellularLocation>
</comment>
<comment type="function">
    <text evidence="6">Specifically methylates the adenine in position 1618 of 23S rRNA.</text>
</comment>
<dbReference type="CDD" id="cd02440">
    <property type="entry name" value="AdoMet_MTases"/>
    <property type="match status" value="1"/>
</dbReference>
<keyword evidence="1 6" id="KW-0963">Cytoplasm</keyword>
<dbReference type="EMBL" id="LS483452">
    <property type="protein sequence ID" value="SQH74435.1"/>
    <property type="molecule type" value="Genomic_DNA"/>
</dbReference>
<feature type="compositionally biased region" description="Polar residues" evidence="7">
    <location>
        <begin position="1"/>
        <end position="30"/>
    </location>
</feature>
<protein>
    <recommendedName>
        <fullName evidence="6">Ribosomal RNA large subunit methyltransferase F</fullName>
        <ecNumber evidence="6">2.1.1.181</ecNumber>
    </recommendedName>
    <alternativeName>
        <fullName evidence="6">23S rRNA mA1618 methyltransferase</fullName>
    </alternativeName>
    <alternativeName>
        <fullName evidence="6">rRNA adenine N-6-methyltransferase</fullName>
    </alternativeName>
</protein>
<organism evidence="8 9">
    <name type="scientific">Shewanella benthica</name>
    <dbReference type="NCBI Taxonomy" id="43661"/>
    <lineage>
        <taxon>Bacteria</taxon>
        <taxon>Pseudomonadati</taxon>
        <taxon>Pseudomonadota</taxon>
        <taxon>Gammaproteobacteria</taxon>
        <taxon>Alteromonadales</taxon>
        <taxon>Shewanellaceae</taxon>
        <taxon>Shewanella</taxon>
    </lineage>
</organism>